<name>A0A6J6FMA5_9ZZZZ</name>
<dbReference type="EMBL" id="CAEZSR010000225">
    <property type="protein sequence ID" value="CAB4590186.1"/>
    <property type="molecule type" value="Genomic_DNA"/>
</dbReference>
<evidence type="ECO:0000313" key="2">
    <source>
        <dbReference type="EMBL" id="CAB4590186.1"/>
    </source>
</evidence>
<dbReference type="AlphaFoldDB" id="A0A6J6FMA5"/>
<dbReference type="InterPro" id="IPR054343">
    <property type="entry name" value="TY-Chap_M"/>
</dbReference>
<accession>A0A6J6FMA5</accession>
<feature type="domain" description="TY-Chap central" evidence="1">
    <location>
        <begin position="282"/>
        <end position="341"/>
    </location>
</feature>
<dbReference type="Pfam" id="PF22551">
    <property type="entry name" value="TY-Chap1"/>
    <property type="match status" value="1"/>
</dbReference>
<sequence>MTPAPFEMRQGAWFEAARLVEAVRLDEVKGDAVWLVSDGSATAFRFGADGLACEVACGTTLCPPGAVPLSPRSVRSADVDPFAYVAFGVSDGSAWVGIDDVTTTVELVESPRRPITPWEGAPVASAVVSADRLMRVLRPVATAVTGVDLSGDLPPVWFQIDSGGQIGMHVDWRRHGAGRITARTSADVAGEEVTCTLPAWVVLQALSALLVSDENPVRMDVVSWKGEVWTVVSIGEIRLALRAQQTDTDDPIAELGRRLTSAGERWDFVSADALEVVHPSRYVRVERCDGPADLLRLSAVVAHGVETTLELLHELNALNAGLPRTKLWVDDDRVVATIDVVRTNPDETVFAIAELRSQVGALAPLIGPLAASSPAS</sequence>
<organism evidence="2">
    <name type="scientific">freshwater metagenome</name>
    <dbReference type="NCBI Taxonomy" id="449393"/>
    <lineage>
        <taxon>unclassified sequences</taxon>
        <taxon>metagenomes</taxon>
        <taxon>ecological metagenomes</taxon>
    </lineage>
</organism>
<evidence type="ECO:0000259" key="1">
    <source>
        <dbReference type="Pfam" id="PF22551"/>
    </source>
</evidence>
<protein>
    <submittedName>
        <fullName evidence="2">Unannotated protein</fullName>
    </submittedName>
</protein>
<gene>
    <name evidence="2" type="ORF">UFOPK1493_03698</name>
</gene>
<proteinExistence type="predicted"/>
<reference evidence="2" key="1">
    <citation type="submission" date="2020-05" db="EMBL/GenBank/DDBJ databases">
        <authorList>
            <person name="Chiriac C."/>
            <person name="Salcher M."/>
            <person name="Ghai R."/>
            <person name="Kavagutti S V."/>
        </authorList>
    </citation>
    <scope>NUCLEOTIDE SEQUENCE</scope>
</reference>